<dbReference type="EMBL" id="BFBR01000002">
    <property type="protein sequence ID" value="GBF57350.1"/>
    <property type="molecule type" value="Genomic_DNA"/>
</dbReference>
<dbReference type="Pfam" id="PF11003">
    <property type="entry name" value="DUF2842"/>
    <property type="match status" value="1"/>
</dbReference>
<evidence type="ECO:0000256" key="1">
    <source>
        <dbReference type="SAM" id="Phobius"/>
    </source>
</evidence>
<evidence type="ECO:0000313" key="3">
    <source>
        <dbReference type="Proteomes" id="UP000245086"/>
    </source>
</evidence>
<keyword evidence="1" id="KW-1133">Transmembrane helix</keyword>
<keyword evidence="3" id="KW-1185">Reference proteome</keyword>
<proteinExistence type="predicted"/>
<dbReference type="RefSeq" id="WP_192576175.1">
    <property type="nucleotide sequence ID" value="NZ_BFBR01000002.1"/>
</dbReference>
<protein>
    <recommendedName>
        <fullName evidence="4">DUF2842 domain-containing protein</fullName>
    </recommendedName>
</protein>
<keyword evidence="1" id="KW-0472">Membrane</keyword>
<feature type="transmembrane region" description="Helical" evidence="1">
    <location>
        <begin position="41"/>
        <end position="62"/>
    </location>
</feature>
<dbReference type="Proteomes" id="UP000245086">
    <property type="component" value="Unassembled WGS sequence"/>
</dbReference>
<dbReference type="InterPro" id="IPR021265">
    <property type="entry name" value="DUF2842"/>
</dbReference>
<comment type="caution">
    <text evidence="2">The sequence shown here is derived from an EMBL/GenBank/DDBJ whole genome shotgun (WGS) entry which is preliminary data.</text>
</comment>
<gene>
    <name evidence="2" type="ORF">PbB2_01015</name>
</gene>
<dbReference type="AlphaFoldDB" id="A0A2P2E8F5"/>
<reference evidence="2 3" key="1">
    <citation type="journal article" date="2018" name="Genome Announc.">
        <title>Draft Genome Sequence of "Candidatus Phycosocius bacilliformis," an Alphaproteobacterial Ectosymbiont of the Hydrocarbon-Producing Green Alga Botryococcus braunii.</title>
        <authorList>
            <person name="Tanabe Y."/>
            <person name="Yamaguchi H."/>
            <person name="Watanabe M.M."/>
        </authorList>
    </citation>
    <scope>NUCLEOTIDE SEQUENCE [LARGE SCALE GENOMIC DNA]</scope>
    <source>
        <strain evidence="2 3">BOTRYCO-2</strain>
    </source>
</reference>
<name>A0A2P2E8F5_9PROT</name>
<sequence length="85" mass="9500">MRATHRRAIGITLTVVVLFVYSFFAASVGGLFADKPWYAQIAYFAVAGLAWVIPLYPVYVWMRRPDPDEAAAEKPPEAAAIRKRS</sequence>
<keyword evidence="1" id="KW-0812">Transmembrane</keyword>
<organism evidence="2 3">
    <name type="scientific">Candidatus Phycosocius bacilliformis</name>
    <dbReference type="NCBI Taxonomy" id="1445552"/>
    <lineage>
        <taxon>Bacteria</taxon>
        <taxon>Pseudomonadati</taxon>
        <taxon>Pseudomonadota</taxon>
        <taxon>Alphaproteobacteria</taxon>
        <taxon>Caulobacterales</taxon>
        <taxon>Caulobacterales incertae sedis</taxon>
        <taxon>Candidatus Phycosocius</taxon>
    </lineage>
</organism>
<evidence type="ECO:0000313" key="2">
    <source>
        <dbReference type="EMBL" id="GBF57350.1"/>
    </source>
</evidence>
<accession>A0A2P2E8F5</accession>
<evidence type="ECO:0008006" key="4">
    <source>
        <dbReference type="Google" id="ProtNLM"/>
    </source>
</evidence>